<dbReference type="FunCoup" id="D3B2V5">
    <property type="interactions" value="805"/>
</dbReference>
<dbReference type="PANTHER" id="PTHR23353:SF32">
    <property type="entry name" value="AAC-RICH MRNA CLONE AAC4 PROTEIN-RELATED"/>
    <property type="match status" value="1"/>
</dbReference>
<keyword evidence="1" id="KW-0472">Membrane</keyword>
<evidence type="ECO:0000313" key="3">
    <source>
        <dbReference type="Proteomes" id="UP000001396"/>
    </source>
</evidence>
<gene>
    <name evidence="2" type="ORF">PPL_02719</name>
</gene>
<dbReference type="InterPro" id="IPR053019">
    <property type="entry name" value="GATA_zinc_finger"/>
</dbReference>
<accession>D3B2V5</accession>
<feature type="transmembrane region" description="Helical" evidence="1">
    <location>
        <begin position="900"/>
        <end position="921"/>
    </location>
</feature>
<dbReference type="Proteomes" id="UP000001396">
    <property type="component" value="Unassembled WGS sequence"/>
</dbReference>
<feature type="transmembrane region" description="Helical" evidence="1">
    <location>
        <begin position="775"/>
        <end position="792"/>
    </location>
</feature>
<dbReference type="InterPro" id="IPR017850">
    <property type="entry name" value="Alkaline_phosphatase_core_sf"/>
</dbReference>
<feature type="transmembrane region" description="Helical" evidence="1">
    <location>
        <begin position="1047"/>
        <end position="1065"/>
    </location>
</feature>
<evidence type="ECO:0000256" key="1">
    <source>
        <dbReference type="SAM" id="Phobius"/>
    </source>
</evidence>
<dbReference type="RefSeq" id="XP_020435770.1">
    <property type="nucleotide sequence ID" value="XM_020573698.1"/>
</dbReference>
<dbReference type="AlphaFoldDB" id="D3B2V5"/>
<feature type="transmembrane region" description="Helical" evidence="1">
    <location>
        <begin position="854"/>
        <end position="871"/>
    </location>
</feature>
<dbReference type="Gene3D" id="3.40.720.10">
    <property type="entry name" value="Alkaline Phosphatase, subunit A"/>
    <property type="match status" value="1"/>
</dbReference>
<feature type="transmembrane region" description="Helical" evidence="1">
    <location>
        <begin position="942"/>
        <end position="964"/>
    </location>
</feature>
<organism evidence="2 3">
    <name type="scientific">Heterostelium pallidum (strain ATCC 26659 / Pp 5 / PN500)</name>
    <name type="common">Cellular slime mold</name>
    <name type="synonym">Polysphondylium pallidum</name>
    <dbReference type="NCBI Taxonomy" id="670386"/>
    <lineage>
        <taxon>Eukaryota</taxon>
        <taxon>Amoebozoa</taxon>
        <taxon>Evosea</taxon>
        <taxon>Eumycetozoa</taxon>
        <taxon>Dictyostelia</taxon>
        <taxon>Acytosteliales</taxon>
        <taxon>Acytosteliaceae</taxon>
        <taxon>Heterostelium</taxon>
    </lineage>
</organism>
<keyword evidence="1" id="KW-1133">Transmembrane helix</keyword>
<dbReference type="PANTHER" id="PTHR23353">
    <property type="entry name" value="RAB-GAP/TBC-RELATED"/>
    <property type="match status" value="1"/>
</dbReference>
<protein>
    <submittedName>
        <fullName evidence="2">Uncharacterized protein</fullName>
    </submittedName>
</protein>
<reference evidence="2 3" key="1">
    <citation type="journal article" date="2011" name="Genome Res.">
        <title>Phylogeny-wide analysis of social amoeba genomes highlights ancient origins for complex intercellular communication.</title>
        <authorList>
            <person name="Heidel A.J."/>
            <person name="Lawal H.M."/>
            <person name="Felder M."/>
            <person name="Schilde C."/>
            <person name="Helps N.R."/>
            <person name="Tunggal B."/>
            <person name="Rivero F."/>
            <person name="John U."/>
            <person name="Schleicher M."/>
            <person name="Eichinger L."/>
            <person name="Platzer M."/>
            <person name="Noegel A.A."/>
            <person name="Schaap P."/>
            <person name="Gloeckner G."/>
        </authorList>
    </citation>
    <scope>NUCLEOTIDE SEQUENCE [LARGE SCALE GENOMIC DNA]</scope>
    <source>
        <strain evidence="3">ATCC 26659 / Pp 5 / PN500</strain>
    </source>
</reference>
<proteinExistence type="predicted"/>
<keyword evidence="3" id="KW-1185">Reference proteome</keyword>
<comment type="caution">
    <text evidence="2">The sequence shown here is derived from an EMBL/GenBank/DDBJ whole genome shotgun (WGS) entry which is preliminary data.</text>
</comment>
<feature type="transmembrane region" description="Helical" evidence="1">
    <location>
        <begin position="611"/>
        <end position="630"/>
    </location>
</feature>
<name>D3B2V5_HETP5</name>
<sequence length="1121" mass="127003">MKEQPVYNRYRGGGTNIISNIFGGGVVDGAVGTAGNQQQYYSNGNDIGSGGGGGGYGNGNGGVGGSKGSPSSAFMYSSSSLLSSSSSSTSAAASLFSSSTSRFTSYIYQSKLYRTIYPFIAIVGNGIGQINQRIGGRGRLALFLQVLALALLLSHTLDKFQMTDDADARLVTLRNNLCSQHLQQQADFYHQPAFAGDIPANIDTSILCRSTPTQFSKFVWIFVDSLARDQATDLIEAFQESASVYRIMNHGFKFSTAIYTSFFTGKIPTNYAGRVIKSDNIFYQMKRANFQIRMYFDEYSIIPDEHNILYNLFGDQRMPASETTVSLALDELTDSGRKSIMLTSNLLDDKIHKKGKYDPPTLKLLSDLNRNIPLLKKWLADHPEYLLIVNSDHGGSKTGGQHEGELHGKKDGGNEGFIMFANQHIRPADKRQNQNGPQWLDTVDVAPTLVRYLKNVGIPLESLGKAAVPLLEQPSYRTQYLDLLTNAIQIRQLCKLKGFPYSESEFERASSVGTDIENVDDSILREQISILNRFIVSIKEPMVDFKKFPSRYLLVIGILMISLQILNLKYESNLFGQLRSYTVPIVLIFFFLYIDFLFLKFDYHKHFQNIFNFYLMLSSFSILFTVNSFIRDFKLKSNSPQLQSQQQLQQQPLQVELQPIQTMNILQPNDISLDNNNNFNINNNSNIIDNNNNNNNNNNVNNNNNDMISIDTGFSEIDIQLVQQQQQQLQQQQNGLNNNNNNNIIDPLSNFTMIDDSQSSDSIILDSLSELSNNVCYVMFALLISNMLGEYLEMVYEPFVPALPLLNVVLPITLLYLLFKKRMQQNSTTKVVFMSGGGYSAVIVLSMLYELTGIVSLMQLGYIVLFLQFIQLMMFNRLAEDGYLISSILYYVVATEQQRFYLLALFVPSLYLLSNHIFNLYPSVSRSGQISMINATRQLSRLTAFLLLAIAFHSYLLMGGTFNMNVDVRAGNIGLVNMEDYPTFSGFLMLYHKLGFFFILVTFLARLSRGEQSCSEHWNHNNNSSNNNNNNNNNKLLSNEDTSFKYWIFRYLGQKAVIMMWIFNLNFWQYKDYLDCFIMTMIISIVVILYGVLILLDDYCKTLQPKIGHYIIRMKQSLSRR</sequence>
<dbReference type="STRING" id="670386.D3B2V5"/>
<dbReference type="OMA" id="FLKFDYH"/>
<feature type="transmembrane region" description="Helical" evidence="1">
    <location>
        <begin position="831"/>
        <end position="848"/>
    </location>
</feature>
<dbReference type="GeneID" id="31358242"/>
<keyword evidence="1" id="KW-0812">Transmembrane</keyword>
<dbReference type="SUPFAM" id="SSF53649">
    <property type="entry name" value="Alkaline phosphatase-like"/>
    <property type="match status" value="1"/>
</dbReference>
<feature type="transmembrane region" description="Helical" evidence="1">
    <location>
        <begin position="984"/>
        <end position="1005"/>
    </location>
</feature>
<feature type="transmembrane region" description="Helical" evidence="1">
    <location>
        <begin position="552"/>
        <end position="568"/>
    </location>
</feature>
<evidence type="ECO:0000313" key="2">
    <source>
        <dbReference type="EMBL" id="EFA83653.1"/>
    </source>
</evidence>
<feature type="transmembrane region" description="Helical" evidence="1">
    <location>
        <begin position="798"/>
        <end position="819"/>
    </location>
</feature>
<feature type="transmembrane region" description="Helical" evidence="1">
    <location>
        <begin position="580"/>
        <end position="599"/>
    </location>
</feature>
<feature type="transmembrane region" description="Helical" evidence="1">
    <location>
        <begin position="1077"/>
        <end position="1096"/>
    </location>
</feature>
<dbReference type="InParanoid" id="D3B2V5"/>
<dbReference type="EMBL" id="ADBJ01000010">
    <property type="protein sequence ID" value="EFA83653.1"/>
    <property type="molecule type" value="Genomic_DNA"/>
</dbReference>